<dbReference type="GO" id="GO:0020037">
    <property type="term" value="F:heme binding"/>
    <property type="evidence" value="ECO:0007669"/>
    <property type="project" value="InterPro"/>
</dbReference>
<reference evidence="3 4" key="1">
    <citation type="submission" date="2019-03" db="EMBL/GenBank/DDBJ databases">
        <title>Whole genome sequence of Arthrobacter sp JH1-1.</title>
        <authorList>
            <person name="Trinh H.N."/>
        </authorList>
    </citation>
    <scope>NUCLEOTIDE SEQUENCE [LARGE SCALE GENOMIC DNA]</scope>
    <source>
        <strain evidence="3 4">JH1-1</strain>
    </source>
</reference>
<dbReference type="EMBL" id="SMRU01000016">
    <property type="protein sequence ID" value="TDF94311.1"/>
    <property type="molecule type" value="Genomic_DNA"/>
</dbReference>
<dbReference type="InterPro" id="IPR002397">
    <property type="entry name" value="Cyt_P450_B"/>
</dbReference>
<dbReference type="GO" id="GO:0004497">
    <property type="term" value="F:monooxygenase activity"/>
    <property type="evidence" value="ECO:0007669"/>
    <property type="project" value="UniProtKB-KW"/>
</dbReference>
<dbReference type="RefSeq" id="WP_133204965.1">
    <property type="nucleotide sequence ID" value="NZ_SMRU01000016.1"/>
</dbReference>
<evidence type="ECO:0000256" key="2">
    <source>
        <dbReference type="RuleBase" id="RU000461"/>
    </source>
</evidence>
<dbReference type="InterPro" id="IPR001128">
    <property type="entry name" value="Cyt_P450"/>
</dbReference>
<keyword evidence="2" id="KW-0479">Metal-binding</keyword>
<accession>A0A4R5KG00</accession>
<dbReference type="Pfam" id="PF00067">
    <property type="entry name" value="p450"/>
    <property type="match status" value="1"/>
</dbReference>
<name>A0A4R5KG00_9MICC</name>
<dbReference type="OrthoDB" id="54272at2"/>
<keyword evidence="2" id="KW-0503">Monooxygenase</keyword>
<protein>
    <submittedName>
        <fullName evidence="3">Cytochrome P450</fullName>
    </submittedName>
</protein>
<dbReference type="InterPro" id="IPR036396">
    <property type="entry name" value="Cyt_P450_sf"/>
</dbReference>
<comment type="caution">
    <text evidence="3">The sequence shown here is derived from an EMBL/GenBank/DDBJ whole genome shotgun (WGS) entry which is preliminary data.</text>
</comment>
<dbReference type="AlphaFoldDB" id="A0A4R5KG00"/>
<sequence>MKAPTRAPVAEWVEAEQLFRDPYPTYARLRREAPVAFVPHMDRYFVTTFRECFDVEMDQATFSSRENADHSTMIRSMGRPLLRKDDPAHKDERNAMAPALRPVAIKKHWNTVFRANAEKYIRRLRDAGSEADLCRDFAVPYAADNLSAVIGLHNVAAEQMMHWSHTLIAGTANVTDDPAVWVETDSVRAQIDEAIDQALARVSGGPGPSMISAMLGAGLDEESLRANVRLTISGGMNEPSHVISSAVWALSAFPNQRELVLAGRRTWRDVFEETARFQSPVGMYPRRATRETVLNGVLIPEDATLALIVASANRDEARFDRPEVFDLNRDSTSHLAFGNGTHICAGNWVARAMVGEIALPALYSAFPGLTAVEPDKTDFHGWVFRGTSSLPVALSA</sequence>
<evidence type="ECO:0000256" key="1">
    <source>
        <dbReference type="ARBA" id="ARBA00010617"/>
    </source>
</evidence>
<evidence type="ECO:0000313" key="4">
    <source>
        <dbReference type="Proteomes" id="UP000295511"/>
    </source>
</evidence>
<comment type="similarity">
    <text evidence="1 2">Belongs to the cytochrome P450 family.</text>
</comment>
<dbReference type="GO" id="GO:0005506">
    <property type="term" value="F:iron ion binding"/>
    <property type="evidence" value="ECO:0007669"/>
    <property type="project" value="InterPro"/>
</dbReference>
<dbReference type="PANTHER" id="PTHR46696">
    <property type="entry name" value="P450, PUTATIVE (EUROFUNG)-RELATED"/>
    <property type="match status" value="1"/>
</dbReference>
<dbReference type="InterPro" id="IPR017972">
    <property type="entry name" value="Cyt_P450_CS"/>
</dbReference>
<keyword evidence="4" id="KW-1185">Reference proteome</keyword>
<evidence type="ECO:0000313" key="3">
    <source>
        <dbReference type="EMBL" id="TDF94311.1"/>
    </source>
</evidence>
<keyword evidence="2" id="KW-0408">Iron</keyword>
<keyword evidence="2" id="KW-0560">Oxidoreductase</keyword>
<organism evidence="3 4">
    <name type="scientific">Arthrobacter terricola</name>
    <dbReference type="NCBI Taxonomy" id="2547396"/>
    <lineage>
        <taxon>Bacteria</taxon>
        <taxon>Bacillati</taxon>
        <taxon>Actinomycetota</taxon>
        <taxon>Actinomycetes</taxon>
        <taxon>Micrococcales</taxon>
        <taxon>Micrococcaceae</taxon>
        <taxon>Arthrobacter</taxon>
    </lineage>
</organism>
<dbReference type="Proteomes" id="UP000295511">
    <property type="component" value="Unassembled WGS sequence"/>
</dbReference>
<dbReference type="SUPFAM" id="SSF48264">
    <property type="entry name" value="Cytochrome P450"/>
    <property type="match status" value="1"/>
</dbReference>
<dbReference type="PROSITE" id="PS00086">
    <property type="entry name" value="CYTOCHROME_P450"/>
    <property type="match status" value="1"/>
</dbReference>
<keyword evidence="2" id="KW-0349">Heme</keyword>
<gene>
    <name evidence="3" type="ORF">E1809_14585</name>
</gene>
<dbReference type="PANTHER" id="PTHR46696:SF1">
    <property type="entry name" value="CYTOCHROME P450 YJIB-RELATED"/>
    <property type="match status" value="1"/>
</dbReference>
<dbReference type="PRINTS" id="PR00359">
    <property type="entry name" value="BP450"/>
</dbReference>
<proteinExistence type="inferred from homology"/>
<dbReference type="GO" id="GO:0016705">
    <property type="term" value="F:oxidoreductase activity, acting on paired donors, with incorporation or reduction of molecular oxygen"/>
    <property type="evidence" value="ECO:0007669"/>
    <property type="project" value="InterPro"/>
</dbReference>
<dbReference type="Gene3D" id="1.10.630.10">
    <property type="entry name" value="Cytochrome P450"/>
    <property type="match status" value="1"/>
</dbReference>